<dbReference type="AlphaFoldDB" id="A0A7G9Z3E1"/>
<organism evidence="1">
    <name type="scientific">Candidatus Methanophaga sp. ANME-1 ERB7</name>
    <dbReference type="NCBI Taxonomy" id="2759913"/>
    <lineage>
        <taxon>Archaea</taxon>
        <taxon>Methanobacteriati</taxon>
        <taxon>Methanobacteriota</taxon>
        <taxon>Stenosarchaea group</taxon>
        <taxon>Methanomicrobia</taxon>
        <taxon>Candidatus Methanophagales</taxon>
        <taxon>Candidatus Methanophagaceae</taxon>
        <taxon>Candidatus Methanophaga</taxon>
    </lineage>
</organism>
<protein>
    <submittedName>
        <fullName evidence="1">Uncharacterized protein</fullName>
    </submittedName>
</protein>
<reference evidence="1" key="1">
    <citation type="submission" date="2020-06" db="EMBL/GenBank/DDBJ databases">
        <title>Unique genomic features of the anaerobic methanotrophic archaea.</title>
        <authorList>
            <person name="Chadwick G.L."/>
            <person name="Skennerton C.T."/>
            <person name="Laso-Perez R."/>
            <person name="Leu A.O."/>
            <person name="Speth D.R."/>
            <person name="Yu H."/>
            <person name="Morgan-Lang C."/>
            <person name="Hatzenpichler R."/>
            <person name="Goudeau D."/>
            <person name="Malmstrom R."/>
            <person name="Brazelton W.J."/>
            <person name="Woyke T."/>
            <person name="Hallam S.J."/>
            <person name="Tyson G.W."/>
            <person name="Wegener G."/>
            <person name="Boetius A."/>
            <person name="Orphan V."/>
        </authorList>
    </citation>
    <scope>NUCLEOTIDE SEQUENCE</scope>
</reference>
<evidence type="ECO:0000313" key="1">
    <source>
        <dbReference type="EMBL" id="QNO54775.1"/>
    </source>
</evidence>
<proteinExistence type="predicted"/>
<accession>A0A7G9Z3E1</accession>
<sequence length="68" mass="7772">MHKSNRKSAKVFHEKDATLIAEKVCPLKQLVGGWWEEKVDLTPCNGATPSESRIREIRTYGSMRGRRS</sequence>
<gene>
    <name evidence="1" type="ORF">FCNABNJO_00041</name>
</gene>
<dbReference type="EMBL" id="MT631591">
    <property type="protein sequence ID" value="QNO54775.1"/>
    <property type="molecule type" value="Genomic_DNA"/>
</dbReference>
<name>A0A7G9Z3E1_9EURY</name>